<dbReference type="InterPro" id="IPR024079">
    <property type="entry name" value="MetalloPept_cat_dom_sf"/>
</dbReference>
<dbReference type="Pfam" id="PF18962">
    <property type="entry name" value="Por_Secre_tail"/>
    <property type="match status" value="1"/>
</dbReference>
<dbReference type="InterPro" id="IPR013783">
    <property type="entry name" value="Ig-like_fold"/>
</dbReference>
<reference evidence="3 4" key="1">
    <citation type="submission" date="2018-12" db="EMBL/GenBank/DDBJ databases">
        <authorList>
            <consortium name="Pathogen Informatics"/>
        </authorList>
    </citation>
    <scope>NUCLEOTIDE SEQUENCE [LARGE SCALE GENOMIC DNA]</scope>
    <source>
        <strain evidence="3 4">NCTC11432</strain>
    </source>
</reference>
<name>A0A3S4M3Q8_CHRGE</name>
<dbReference type="Gene3D" id="3.40.390.10">
    <property type="entry name" value="Collagenase (Catalytic Domain)"/>
    <property type="match status" value="1"/>
</dbReference>
<evidence type="ECO:0000256" key="1">
    <source>
        <dbReference type="ARBA" id="ARBA00022729"/>
    </source>
</evidence>
<dbReference type="AlphaFoldDB" id="A0A3S4M3Q8"/>
<dbReference type="Proteomes" id="UP000279227">
    <property type="component" value="Chromosome"/>
</dbReference>
<feature type="domain" description="Secretion system C-terminal sorting" evidence="2">
    <location>
        <begin position="681"/>
        <end position="752"/>
    </location>
</feature>
<dbReference type="Gene3D" id="2.60.40.10">
    <property type="entry name" value="Immunoglobulins"/>
    <property type="match status" value="1"/>
</dbReference>
<dbReference type="STRING" id="525257.HMPREF0204_11308"/>
<sequence length="757" mass="81472">MFKMNKNYIPLYMKIKQLFYLGIFIISVSSGKAQDFFTVISERSIKADPKNRTVQPEKSLTYTLDVAGMKNYFNTVPELKDSDRKDNAPVIVLPMPDGTKAKFRIWKSSVMAPELAGQFPQIVTFTGQGIDDKYATIKLDFTELGFHAQIKSAVAGDTYIDPYAKQDINNYIIYRKSDLIDKNPRTCGVKDEDDSPLGKKNAQKTVSPSVGTQIRVFRLAVACTGEYAVAATGSATPTVAQTLSAIVTSVNRVNGVYEQEVASRLVLVANETNVVFTNATSDPFTGNNDAGTLIDESQTQIDLLIGNANYDIGHTFSTGGGGLAWLGAICSSTNKGRGITGSPNPVGDPYDIDYVAHEVGHQFGGPHTFNATTGSCGGGNRNAATAVEPGSGITIMAYAGICGSTNNLAANSIPTFHTKSFQSITAKVQSTTCQVTIPSNNFAPTVNAGGDYTIPKGTPFRLEGSASDIDNNPLTYSWEQNDVGPAGDWNAPTGNAPLFRSYVPVTVPYRYFPKLTDVINGTVSKGEVRPSYARTMEFRLTVRDNNAGCAGVSNDDAIITVDGNSGPFTVTAPTTAVNWAGNSTQTITWNVANTTAFPVNAATVNIYLSTDGGLTYPTLLLGSTPNDGSETVTIPNVNTTQARIMVAAETNVFYNINPINFTITQTLGVNEASANKDVFVVYPNPSKGLLNVQFANSNEVYDITIYDVSGKLVFAKANNKLNHDKTGTFDLSYLIKGDYLIKVKSKNIDKTIKWIKE</sequence>
<proteinExistence type="predicted"/>
<dbReference type="GO" id="GO:0008237">
    <property type="term" value="F:metallopeptidase activity"/>
    <property type="evidence" value="ECO:0007669"/>
    <property type="project" value="InterPro"/>
</dbReference>
<dbReference type="NCBIfam" id="TIGR04183">
    <property type="entry name" value="Por_Secre_tail"/>
    <property type="match status" value="1"/>
</dbReference>
<dbReference type="KEGG" id="cgle:NCTC11432_04397"/>
<protein>
    <submittedName>
        <fullName evidence="3">Por secretion system C-terminal sorting domain</fullName>
    </submittedName>
</protein>
<keyword evidence="1" id="KW-0732">Signal</keyword>
<accession>A0A3S4M3Q8</accession>
<gene>
    <name evidence="3" type="ORF">NCTC11432_04397</name>
</gene>
<dbReference type="InterPro" id="IPR026444">
    <property type="entry name" value="Secre_tail"/>
</dbReference>
<dbReference type="SUPFAM" id="SSF55486">
    <property type="entry name" value="Metalloproteases ('zincins'), catalytic domain"/>
    <property type="match status" value="1"/>
</dbReference>
<evidence type="ECO:0000259" key="2">
    <source>
        <dbReference type="Pfam" id="PF18962"/>
    </source>
</evidence>
<organism evidence="3 4">
    <name type="scientific">Chryseobacterium gleum</name>
    <name type="common">Flavobacterium gleum</name>
    <dbReference type="NCBI Taxonomy" id="250"/>
    <lineage>
        <taxon>Bacteria</taxon>
        <taxon>Pseudomonadati</taxon>
        <taxon>Bacteroidota</taxon>
        <taxon>Flavobacteriia</taxon>
        <taxon>Flavobacteriales</taxon>
        <taxon>Weeksellaceae</taxon>
        <taxon>Chryseobacterium group</taxon>
        <taxon>Chryseobacterium</taxon>
    </lineage>
</organism>
<evidence type="ECO:0000313" key="3">
    <source>
        <dbReference type="EMBL" id="VEE10772.1"/>
    </source>
</evidence>
<dbReference type="EMBL" id="LR134289">
    <property type="protein sequence ID" value="VEE10772.1"/>
    <property type="molecule type" value="Genomic_DNA"/>
</dbReference>
<dbReference type="Pfam" id="PF13583">
    <property type="entry name" value="Reprolysin_4"/>
    <property type="match status" value="1"/>
</dbReference>
<evidence type="ECO:0000313" key="4">
    <source>
        <dbReference type="Proteomes" id="UP000279227"/>
    </source>
</evidence>